<evidence type="ECO:0000256" key="2">
    <source>
        <dbReference type="SAM" id="SignalP"/>
    </source>
</evidence>
<accession>A0AA39Z8L3</accession>
<keyword evidence="5" id="KW-1185">Reference proteome</keyword>
<dbReference type="PANTHER" id="PTHR42091:SF1">
    <property type="entry name" value="CONSERVED GLYCINE-RICH PROTEIN (AFU_ORTHOLOGUE AFUA_7G02440)"/>
    <property type="match status" value="1"/>
</dbReference>
<gene>
    <name evidence="4" type="ORF">QBC41DRAFT_326460</name>
</gene>
<feature type="compositionally biased region" description="Low complexity" evidence="1">
    <location>
        <begin position="99"/>
        <end position="119"/>
    </location>
</feature>
<protein>
    <recommendedName>
        <fullName evidence="3">DUF7732 domain-containing protein</fullName>
    </recommendedName>
</protein>
<feature type="region of interest" description="Disordered" evidence="1">
    <location>
        <begin position="31"/>
        <end position="119"/>
    </location>
</feature>
<feature type="region of interest" description="Disordered" evidence="1">
    <location>
        <begin position="245"/>
        <end position="266"/>
    </location>
</feature>
<dbReference type="Pfam" id="PF24866">
    <property type="entry name" value="DUF7732"/>
    <property type="match status" value="1"/>
</dbReference>
<organism evidence="4 5">
    <name type="scientific">Cercophora samala</name>
    <dbReference type="NCBI Taxonomy" id="330535"/>
    <lineage>
        <taxon>Eukaryota</taxon>
        <taxon>Fungi</taxon>
        <taxon>Dikarya</taxon>
        <taxon>Ascomycota</taxon>
        <taxon>Pezizomycotina</taxon>
        <taxon>Sordariomycetes</taxon>
        <taxon>Sordariomycetidae</taxon>
        <taxon>Sordariales</taxon>
        <taxon>Lasiosphaeriaceae</taxon>
        <taxon>Cercophora</taxon>
    </lineage>
</organism>
<name>A0AA39Z8L3_9PEZI</name>
<sequence length="294" mass="29178">MKLSAFLTSALLVTDATVHGLVTPPVGEIAQHEPVRHSGRDTHSHDGSELWKRRGGGGGGGRGGGGGSSGSSSGSSGGSSGTSGSGSTGGGAAGGSGSRGSPSSNSGGRTTTGTGPAPAYGGGRYYGGGAAVPYRAGGRSPTRNVAPLFLGLAFLSFWPGLWLTSAYLYRRPGEGYTFYNVTTDRTETKPVICACAENSVCGCDDNDDEEYMKDLIGNGSYAALDKSVVDVAPVNGTSTILINGTLPDGTTAPGGTEAPGSAPSSAAGDGLRALLEHAGWWPVVATVAAVVFTA</sequence>
<feature type="domain" description="DUF7732" evidence="3">
    <location>
        <begin position="125"/>
        <end position="250"/>
    </location>
</feature>
<feature type="chain" id="PRO_5041398303" description="DUF7732 domain-containing protein" evidence="2">
    <location>
        <begin position="21"/>
        <end position="294"/>
    </location>
</feature>
<proteinExistence type="predicted"/>
<dbReference type="InterPro" id="IPR056634">
    <property type="entry name" value="DUF7732"/>
</dbReference>
<evidence type="ECO:0000259" key="3">
    <source>
        <dbReference type="Pfam" id="PF24866"/>
    </source>
</evidence>
<reference evidence="4" key="1">
    <citation type="submission" date="2023-06" db="EMBL/GenBank/DDBJ databases">
        <title>Genome-scale phylogeny and comparative genomics of the fungal order Sordariales.</title>
        <authorList>
            <consortium name="Lawrence Berkeley National Laboratory"/>
            <person name="Hensen N."/>
            <person name="Bonometti L."/>
            <person name="Westerberg I."/>
            <person name="Brannstrom I.O."/>
            <person name="Guillou S."/>
            <person name="Cros-Aarteil S."/>
            <person name="Calhoun S."/>
            <person name="Haridas S."/>
            <person name="Kuo A."/>
            <person name="Mondo S."/>
            <person name="Pangilinan J."/>
            <person name="Riley R."/>
            <person name="Labutti K."/>
            <person name="Andreopoulos B."/>
            <person name="Lipzen A."/>
            <person name="Chen C."/>
            <person name="Yanf M."/>
            <person name="Daum C."/>
            <person name="Ng V."/>
            <person name="Clum A."/>
            <person name="Steindorff A."/>
            <person name="Ohm R."/>
            <person name="Martin F."/>
            <person name="Silar P."/>
            <person name="Natvig D."/>
            <person name="Lalanne C."/>
            <person name="Gautier V."/>
            <person name="Ament-Velasquez S.L."/>
            <person name="Kruys A."/>
            <person name="Hutchinson M.I."/>
            <person name="Powell A.J."/>
            <person name="Barry K."/>
            <person name="Miller A.N."/>
            <person name="Grigoriev I.V."/>
            <person name="Debuchy R."/>
            <person name="Gladieux P."/>
            <person name="Thoren M.H."/>
            <person name="Johannesson H."/>
        </authorList>
    </citation>
    <scope>NUCLEOTIDE SEQUENCE</scope>
    <source>
        <strain evidence="4">CBS 307.81</strain>
    </source>
</reference>
<feature type="compositionally biased region" description="Gly residues" evidence="1">
    <location>
        <begin position="56"/>
        <end position="98"/>
    </location>
</feature>
<dbReference type="AlphaFoldDB" id="A0AA39Z8L3"/>
<evidence type="ECO:0000313" key="5">
    <source>
        <dbReference type="Proteomes" id="UP001174997"/>
    </source>
</evidence>
<keyword evidence="2" id="KW-0732">Signal</keyword>
<evidence type="ECO:0000313" key="4">
    <source>
        <dbReference type="EMBL" id="KAK0666150.1"/>
    </source>
</evidence>
<dbReference type="PANTHER" id="PTHR42091">
    <property type="entry name" value="CONSERVED GLYCINE-RICH PROTEIN (AFU_ORTHOLOGUE AFUA_7G02440)"/>
    <property type="match status" value="1"/>
</dbReference>
<feature type="compositionally biased region" description="Low complexity" evidence="1">
    <location>
        <begin position="249"/>
        <end position="266"/>
    </location>
</feature>
<dbReference type="Proteomes" id="UP001174997">
    <property type="component" value="Unassembled WGS sequence"/>
</dbReference>
<evidence type="ECO:0000256" key="1">
    <source>
        <dbReference type="SAM" id="MobiDB-lite"/>
    </source>
</evidence>
<feature type="signal peptide" evidence="2">
    <location>
        <begin position="1"/>
        <end position="20"/>
    </location>
</feature>
<comment type="caution">
    <text evidence="4">The sequence shown here is derived from an EMBL/GenBank/DDBJ whole genome shotgun (WGS) entry which is preliminary data.</text>
</comment>
<feature type="compositionally biased region" description="Basic and acidic residues" evidence="1">
    <location>
        <begin position="31"/>
        <end position="52"/>
    </location>
</feature>
<dbReference type="EMBL" id="JAULSY010000094">
    <property type="protein sequence ID" value="KAK0666150.1"/>
    <property type="molecule type" value="Genomic_DNA"/>
</dbReference>